<evidence type="ECO:0000313" key="3">
    <source>
        <dbReference type="Proteomes" id="UP001295462"/>
    </source>
</evidence>
<comment type="caution">
    <text evidence="2">The sequence shown here is derived from an EMBL/GenBank/DDBJ whole genome shotgun (WGS) entry which is preliminary data.</text>
</comment>
<evidence type="ECO:0000256" key="1">
    <source>
        <dbReference type="SAM" id="Phobius"/>
    </source>
</evidence>
<reference evidence="2" key="1">
    <citation type="submission" date="2022-01" db="EMBL/GenBank/DDBJ databases">
        <authorList>
            <person name="Lagorce A."/>
        </authorList>
    </citation>
    <scope>NUCLEOTIDE SEQUENCE</scope>
    <source>
        <strain evidence="2">Th15_F1_A12</strain>
    </source>
</reference>
<proteinExistence type="predicted"/>
<gene>
    <name evidence="2" type="ORF">THF1A12_90100</name>
</gene>
<evidence type="ECO:0000313" key="2">
    <source>
        <dbReference type="EMBL" id="CAH1603996.1"/>
    </source>
</evidence>
<evidence type="ECO:0008006" key="4">
    <source>
        <dbReference type="Google" id="ProtNLM"/>
    </source>
</evidence>
<dbReference type="AlphaFoldDB" id="A0AAU9QXX1"/>
<protein>
    <recommendedName>
        <fullName evidence="4">Pentapeptide repeat-containing protein</fullName>
    </recommendedName>
</protein>
<name>A0AAU9QXX1_9VIBR</name>
<dbReference type="Proteomes" id="UP001295462">
    <property type="component" value="Unassembled WGS sequence"/>
</dbReference>
<sequence length="178" mass="20213">MKDLDTIVYEQIFTLEEFVEHIKNGRTNFSYCEFADDLEINGEVTFECYDLTGFIFNHSVMNGIKFSNTKLNGSLFIATSLFHSEFSDCSAKCCNFNKAILDKSRFERDDFSESTFVETSMNDLKSWNYKENGLFGSVFDNAEIKAKDTMISRGATIPASLIVLAASVITYLSVITFY</sequence>
<organism evidence="2 3">
    <name type="scientific">Vibrio jasicida</name>
    <dbReference type="NCBI Taxonomy" id="766224"/>
    <lineage>
        <taxon>Bacteria</taxon>
        <taxon>Pseudomonadati</taxon>
        <taxon>Pseudomonadota</taxon>
        <taxon>Gammaproteobacteria</taxon>
        <taxon>Vibrionales</taxon>
        <taxon>Vibrionaceae</taxon>
        <taxon>Vibrio</taxon>
    </lineage>
</organism>
<keyword evidence="1" id="KW-0472">Membrane</keyword>
<keyword evidence="1" id="KW-0812">Transmembrane</keyword>
<dbReference type="SUPFAM" id="SSF141571">
    <property type="entry name" value="Pentapeptide repeat-like"/>
    <property type="match status" value="1"/>
</dbReference>
<keyword evidence="1" id="KW-1133">Transmembrane helix</keyword>
<dbReference type="Gene3D" id="2.160.20.80">
    <property type="entry name" value="E3 ubiquitin-protein ligase SopA"/>
    <property type="match status" value="1"/>
</dbReference>
<feature type="transmembrane region" description="Helical" evidence="1">
    <location>
        <begin position="155"/>
        <end position="177"/>
    </location>
</feature>
<dbReference type="EMBL" id="CAKMUD010000149">
    <property type="protein sequence ID" value="CAH1603996.1"/>
    <property type="molecule type" value="Genomic_DNA"/>
</dbReference>
<dbReference type="RefSeq" id="WP_409588159.1">
    <property type="nucleotide sequence ID" value="NZ_CAKMTZ010000002.1"/>
</dbReference>
<accession>A0AAU9QXX1</accession>